<accession>A0A3S5FEY6</accession>
<sequence length="185" mass="19206">MPLDEVQITFTGSRPDLLSGSFQSCFPPTNGFSSHPPVIPLSLSFASTTRPSPSISSVCSVSSNCPLKTTLTTTTSSMTNGFVASAFGGIPGSLINGGSKYEEGRDSISTANTCNGVGGSSNTNQVYKLHNGNGLSKVHHVRGLEAADTDTTTTTASSLKLNYGLSSEVVLRGQPEGSKMVIFHL</sequence>
<dbReference type="AlphaFoldDB" id="A0A3S5FEY6"/>
<name>A0A3S5FEY6_9PLAT</name>
<protein>
    <submittedName>
        <fullName evidence="1">Uncharacterized protein</fullName>
    </submittedName>
</protein>
<evidence type="ECO:0000313" key="1">
    <source>
        <dbReference type="EMBL" id="VEL28308.1"/>
    </source>
</evidence>
<organism evidence="1 2">
    <name type="scientific">Protopolystoma xenopodis</name>
    <dbReference type="NCBI Taxonomy" id="117903"/>
    <lineage>
        <taxon>Eukaryota</taxon>
        <taxon>Metazoa</taxon>
        <taxon>Spiralia</taxon>
        <taxon>Lophotrochozoa</taxon>
        <taxon>Platyhelminthes</taxon>
        <taxon>Monogenea</taxon>
        <taxon>Polyopisthocotylea</taxon>
        <taxon>Polystomatidea</taxon>
        <taxon>Polystomatidae</taxon>
        <taxon>Protopolystoma</taxon>
    </lineage>
</organism>
<dbReference type="EMBL" id="CAAALY010094050">
    <property type="protein sequence ID" value="VEL28308.1"/>
    <property type="molecule type" value="Genomic_DNA"/>
</dbReference>
<comment type="caution">
    <text evidence="1">The sequence shown here is derived from an EMBL/GenBank/DDBJ whole genome shotgun (WGS) entry which is preliminary data.</text>
</comment>
<proteinExistence type="predicted"/>
<reference evidence="1" key="1">
    <citation type="submission" date="2018-11" db="EMBL/GenBank/DDBJ databases">
        <authorList>
            <consortium name="Pathogen Informatics"/>
        </authorList>
    </citation>
    <scope>NUCLEOTIDE SEQUENCE</scope>
</reference>
<evidence type="ECO:0000313" key="2">
    <source>
        <dbReference type="Proteomes" id="UP000784294"/>
    </source>
</evidence>
<keyword evidence="2" id="KW-1185">Reference proteome</keyword>
<dbReference type="Proteomes" id="UP000784294">
    <property type="component" value="Unassembled WGS sequence"/>
</dbReference>
<gene>
    <name evidence="1" type="ORF">PXEA_LOCUS21748</name>
</gene>